<evidence type="ECO:0000256" key="1">
    <source>
        <dbReference type="ARBA" id="ARBA00006926"/>
    </source>
</evidence>
<organism evidence="4 5">
    <name type="scientific">Portunus trituberculatus</name>
    <name type="common">Swimming crab</name>
    <name type="synonym">Neptunus trituberculatus</name>
    <dbReference type="NCBI Taxonomy" id="210409"/>
    <lineage>
        <taxon>Eukaryota</taxon>
        <taxon>Metazoa</taxon>
        <taxon>Ecdysozoa</taxon>
        <taxon>Arthropoda</taxon>
        <taxon>Crustacea</taxon>
        <taxon>Multicrustacea</taxon>
        <taxon>Malacostraca</taxon>
        <taxon>Eumalacostraca</taxon>
        <taxon>Eucarida</taxon>
        <taxon>Decapoda</taxon>
        <taxon>Pleocyemata</taxon>
        <taxon>Brachyura</taxon>
        <taxon>Eubrachyura</taxon>
        <taxon>Portunoidea</taxon>
        <taxon>Portunidae</taxon>
        <taxon>Portuninae</taxon>
        <taxon>Portunus</taxon>
    </lineage>
</organism>
<gene>
    <name evidence="4" type="primary">GPX1</name>
    <name evidence="4" type="ORF">E2C01_078407</name>
</gene>
<evidence type="ECO:0000256" key="2">
    <source>
        <dbReference type="ARBA" id="ARBA00022559"/>
    </source>
</evidence>
<evidence type="ECO:0000256" key="3">
    <source>
        <dbReference type="ARBA" id="ARBA00023002"/>
    </source>
</evidence>
<dbReference type="Proteomes" id="UP000324222">
    <property type="component" value="Unassembled WGS sequence"/>
</dbReference>
<dbReference type="InterPro" id="IPR036249">
    <property type="entry name" value="Thioredoxin-like_sf"/>
</dbReference>
<dbReference type="GO" id="GO:0006979">
    <property type="term" value="P:response to oxidative stress"/>
    <property type="evidence" value="ECO:0007669"/>
    <property type="project" value="InterPro"/>
</dbReference>
<dbReference type="EMBL" id="VSRR010063184">
    <property type="protein sequence ID" value="MPC83692.1"/>
    <property type="molecule type" value="Genomic_DNA"/>
</dbReference>
<comment type="caution">
    <text evidence="4">The sequence shown here is derived from an EMBL/GenBank/DDBJ whole genome shotgun (WGS) entry which is preliminary data.</text>
</comment>
<dbReference type="SUPFAM" id="SSF52833">
    <property type="entry name" value="Thioredoxin-like"/>
    <property type="match status" value="1"/>
</dbReference>
<keyword evidence="5" id="KW-1185">Reference proteome</keyword>
<accession>A0A5B7IIN3</accession>
<comment type="similarity">
    <text evidence="1">Belongs to the glutathione peroxidase family.</text>
</comment>
<dbReference type="OrthoDB" id="446890at2759"/>
<evidence type="ECO:0000313" key="5">
    <source>
        <dbReference type="Proteomes" id="UP000324222"/>
    </source>
</evidence>
<reference evidence="4 5" key="1">
    <citation type="submission" date="2019-05" db="EMBL/GenBank/DDBJ databases">
        <title>Another draft genome of Portunus trituberculatus and its Hox gene families provides insights of decapod evolution.</title>
        <authorList>
            <person name="Jeong J.-H."/>
            <person name="Song I."/>
            <person name="Kim S."/>
            <person name="Choi T."/>
            <person name="Kim D."/>
            <person name="Ryu S."/>
            <person name="Kim W."/>
        </authorList>
    </citation>
    <scope>NUCLEOTIDE SEQUENCE [LARGE SCALE GENOMIC DNA]</scope>
    <source>
        <tissue evidence="4">Muscle</tissue>
    </source>
</reference>
<dbReference type="AlphaFoldDB" id="A0A5B7IIN3"/>
<keyword evidence="2 4" id="KW-0575">Peroxidase</keyword>
<name>A0A5B7IIN3_PORTR</name>
<dbReference type="GO" id="GO:0004601">
    <property type="term" value="F:peroxidase activity"/>
    <property type="evidence" value="ECO:0007669"/>
    <property type="project" value="UniProtKB-KW"/>
</dbReference>
<keyword evidence="3" id="KW-0560">Oxidoreductase</keyword>
<dbReference type="PROSITE" id="PS51355">
    <property type="entry name" value="GLUTATHIONE_PEROXID_3"/>
    <property type="match status" value="1"/>
</dbReference>
<evidence type="ECO:0000313" key="4">
    <source>
        <dbReference type="EMBL" id="MPC83692.1"/>
    </source>
</evidence>
<dbReference type="Gene3D" id="3.40.30.10">
    <property type="entry name" value="Glutaredoxin"/>
    <property type="match status" value="1"/>
</dbReference>
<protein>
    <submittedName>
        <fullName evidence="4">Glutathione peroxidase</fullName>
    </submittedName>
</protein>
<proteinExistence type="inferred from homology"/>
<dbReference type="InterPro" id="IPR000889">
    <property type="entry name" value="Glutathione_peroxidase"/>
</dbReference>
<sequence>MKTNDIRWNWEKFLITRSGKPYMRYDPNTRPQDIRNDIMFLLQQDT</sequence>